<dbReference type="Proteomes" id="UP000050509">
    <property type="component" value="Unassembled WGS sequence"/>
</dbReference>
<feature type="binding site" evidence="4">
    <location>
        <position position="110"/>
    </location>
    <ligand>
        <name>Mn(2+)</name>
        <dbReference type="ChEBI" id="CHEBI:29035"/>
        <label>1</label>
    </ligand>
</feature>
<comment type="similarity">
    <text evidence="1">Belongs to the arginase family. Agmatinase subfamily.</text>
</comment>
<keyword evidence="2 4" id="KW-0479">Metal-binding</keyword>
<dbReference type="PROSITE" id="PS51409">
    <property type="entry name" value="ARGINASE_2"/>
    <property type="match status" value="1"/>
</dbReference>
<feature type="binding site" evidence="4">
    <location>
        <position position="86"/>
    </location>
    <ligand>
        <name>Mn(2+)</name>
        <dbReference type="ChEBI" id="CHEBI:29035"/>
        <label>1</label>
    </ligand>
</feature>
<feature type="binding site" evidence="4">
    <location>
        <position position="112"/>
    </location>
    <ligand>
        <name>Mn(2+)</name>
        <dbReference type="ChEBI" id="CHEBI:29035"/>
        <label>1</label>
    </ligand>
</feature>
<keyword evidence="4" id="KW-0464">Manganese</keyword>
<dbReference type="PRINTS" id="PR00116">
    <property type="entry name" value="ARGINASE"/>
</dbReference>
<comment type="caution">
    <text evidence="6">The sequence shown here is derived from an EMBL/GenBank/DDBJ whole genome shotgun (WGS) entry which is preliminary data.</text>
</comment>
<feature type="binding site" evidence="4">
    <location>
        <position position="203"/>
    </location>
    <ligand>
        <name>Mn(2+)</name>
        <dbReference type="ChEBI" id="CHEBI:29035"/>
        <label>1</label>
    </ligand>
</feature>
<evidence type="ECO:0000256" key="5">
    <source>
        <dbReference type="RuleBase" id="RU003684"/>
    </source>
</evidence>
<dbReference type="Gene3D" id="3.40.800.10">
    <property type="entry name" value="Ureohydrolase domain"/>
    <property type="match status" value="1"/>
</dbReference>
<keyword evidence="3 5" id="KW-0378">Hydrolase</keyword>
<comment type="cofactor">
    <cofactor evidence="4">
        <name>Mn(2+)</name>
        <dbReference type="ChEBI" id="CHEBI:29035"/>
    </cofactor>
    <text evidence="4">Binds 2 manganese ions per subunit.</text>
</comment>
<evidence type="ECO:0000313" key="6">
    <source>
        <dbReference type="EMBL" id="KPV50753.1"/>
    </source>
</evidence>
<proteinExistence type="inferred from homology"/>
<dbReference type="GO" id="GO:0046872">
    <property type="term" value="F:metal ion binding"/>
    <property type="evidence" value="ECO:0007669"/>
    <property type="project" value="UniProtKB-KW"/>
</dbReference>
<dbReference type="SUPFAM" id="SSF52768">
    <property type="entry name" value="Arginase/deacetylase"/>
    <property type="match status" value="1"/>
</dbReference>
<dbReference type="InterPro" id="IPR023696">
    <property type="entry name" value="Ureohydrolase_dom_sf"/>
</dbReference>
<dbReference type="PIRSF" id="PIRSF036979">
    <property type="entry name" value="Arginase"/>
    <property type="match status" value="1"/>
</dbReference>
<dbReference type="EMBL" id="LJCR01001232">
    <property type="protein sequence ID" value="KPV50753.1"/>
    <property type="molecule type" value="Genomic_DNA"/>
</dbReference>
<evidence type="ECO:0008006" key="8">
    <source>
        <dbReference type="Google" id="ProtNLM"/>
    </source>
</evidence>
<name>A0A0P9CX26_9CHLR</name>
<gene>
    <name evidence="6" type="ORF">SE17_25100</name>
</gene>
<dbReference type="InterPro" id="IPR006035">
    <property type="entry name" value="Ureohydrolase"/>
</dbReference>
<dbReference type="GO" id="GO:0008783">
    <property type="term" value="F:agmatinase activity"/>
    <property type="evidence" value="ECO:0007669"/>
    <property type="project" value="TreeGrafter"/>
</dbReference>
<evidence type="ECO:0000256" key="3">
    <source>
        <dbReference type="ARBA" id="ARBA00022801"/>
    </source>
</evidence>
<evidence type="ECO:0000256" key="4">
    <source>
        <dbReference type="PIRSR" id="PIRSR036979-1"/>
    </source>
</evidence>
<sequence>MGNPGGRFGPQALREALRGVFSWRLQNGRLADIDAGVIDLAAVEVADFGDVALSYHDTALTVEQTYAAVRRALEAGYTPLVAGGDHGITYPPVKALHDSITGKLGMIQLDAHCDLMDFSDRQGRFSGSSGMRRSVELDRFAPANLVQVGLRGYATVEQYEIGRQLGVQRITATQFATLGAQAAAEQALALAGDGTDAIYLTIDLDVINPGEAPGTGWPEPGGLRAQDVIDFVRAVAPRLAALDIAELNPVYDTPARTTALLAARLMLDFITTRVRMV</sequence>
<dbReference type="PANTHER" id="PTHR11358">
    <property type="entry name" value="ARGINASE/AGMATINASE"/>
    <property type="match status" value="1"/>
</dbReference>
<dbReference type="PANTHER" id="PTHR11358:SF26">
    <property type="entry name" value="GUANIDINO ACID HYDROLASE, MITOCHONDRIAL"/>
    <property type="match status" value="1"/>
</dbReference>
<organism evidence="6 7">
    <name type="scientific">Kouleothrix aurantiaca</name>
    <dbReference type="NCBI Taxonomy" id="186479"/>
    <lineage>
        <taxon>Bacteria</taxon>
        <taxon>Bacillati</taxon>
        <taxon>Chloroflexota</taxon>
        <taxon>Chloroflexia</taxon>
        <taxon>Chloroflexales</taxon>
        <taxon>Roseiflexineae</taxon>
        <taxon>Roseiflexaceae</taxon>
        <taxon>Kouleothrix</taxon>
    </lineage>
</organism>
<dbReference type="InterPro" id="IPR020855">
    <property type="entry name" value="Ureohydrolase_Mn_BS"/>
</dbReference>
<evidence type="ECO:0000256" key="1">
    <source>
        <dbReference type="ARBA" id="ARBA00009227"/>
    </source>
</evidence>
<feature type="binding site" evidence="4">
    <location>
        <position position="205"/>
    </location>
    <ligand>
        <name>Mn(2+)</name>
        <dbReference type="ChEBI" id="CHEBI:29035"/>
        <label>1</label>
    </ligand>
</feature>
<dbReference type="PATRIC" id="fig|186479.3.peg.1047"/>
<dbReference type="Pfam" id="PF00491">
    <property type="entry name" value="Arginase"/>
    <property type="match status" value="1"/>
</dbReference>
<dbReference type="PROSITE" id="PS01053">
    <property type="entry name" value="ARGINASE_1"/>
    <property type="match status" value="1"/>
</dbReference>
<evidence type="ECO:0000256" key="2">
    <source>
        <dbReference type="ARBA" id="ARBA00022723"/>
    </source>
</evidence>
<keyword evidence="7" id="KW-1185">Reference proteome</keyword>
<dbReference type="AlphaFoldDB" id="A0A0P9CX26"/>
<evidence type="ECO:0000313" key="7">
    <source>
        <dbReference type="Proteomes" id="UP000050509"/>
    </source>
</evidence>
<dbReference type="GO" id="GO:0033389">
    <property type="term" value="P:putrescine biosynthetic process from arginine, via agmatine"/>
    <property type="evidence" value="ECO:0007669"/>
    <property type="project" value="TreeGrafter"/>
</dbReference>
<reference evidence="6 7" key="1">
    <citation type="submission" date="2015-09" db="EMBL/GenBank/DDBJ databases">
        <title>Draft genome sequence of Kouleothrix aurantiaca JCM 19913.</title>
        <authorList>
            <person name="Hemp J."/>
        </authorList>
    </citation>
    <scope>NUCLEOTIDE SEQUENCE [LARGE SCALE GENOMIC DNA]</scope>
    <source>
        <strain evidence="6 7">COM-B</strain>
    </source>
</reference>
<feature type="binding site" evidence="4">
    <location>
        <position position="114"/>
    </location>
    <ligand>
        <name>Mn(2+)</name>
        <dbReference type="ChEBI" id="CHEBI:29035"/>
        <label>1</label>
    </ligand>
</feature>
<accession>A0A0P9CX26</accession>
<protein>
    <recommendedName>
        <fullName evidence="8">Agmatinase</fullName>
    </recommendedName>
</protein>